<accession>A0ABR6N2P3</accession>
<dbReference type="EMBL" id="JACIJN010000002">
    <property type="protein sequence ID" value="MBB5725053.1"/>
    <property type="molecule type" value="Genomic_DNA"/>
</dbReference>
<evidence type="ECO:0000313" key="2">
    <source>
        <dbReference type="Proteomes" id="UP000560131"/>
    </source>
</evidence>
<keyword evidence="2" id="KW-1185">Reference proteome</keyword>
<dbReference type="Proteomes" id="UP000560131">
    <property type="component" value="Unassembled WGS sequence"/>
</dbReference>
<name>A0ABR6N2P3_9SPHN</name>
<comment type="caution">
    <text evidence="1">The sequence shown here is derived from an EMBL/GenBank/DDBJ whole genome shotgun (WGS) entry which is preliminary data.</text>
</comment>
<gene>
    <name evidence="1" type="ORF">FHS97_000961</name>
</gene>
<protein>
    <submittedName>
        <fullName evidence="1">Uncharacterized protein</fullName>
    </submittedName>
</protein>
<organism evidence="1 2">
    <name type="scientific">Sphingomonas endophytica</name>
    <dbReference type="NCBI Taxonomy" id="869719"/>
    <lineage>
        <taxon>Bacteria</taxon>
        <taxon>Pseudomonadati</taxon>
        <taxon>Pseudomonadota</taxon>
        <taxon>Alphaproteobacteria</taxon>
        <taxon>Sphingomonadales</taxon>
        <taxon>Sphingomonadaceae</taxon>
        <taxon>Sphingomonas</taxon>
    </lineage>
</organism>
<sequence>MQRRRDDHDLATYGAWRGEFFARQDKLKPVGQYLAADKPGARSGGSQTPAERALVFRALQAAGAPIKIEVLDGPPPLRRKE</sequence>
<proteinExistence type="predicted"/>
<reference evidence="1 2" key="1">
    <citation type="submission" date="2020-08" db="EMBL/GenBank/DDBJ databases">
        <title>Genomic Encyclopedia of Type Strains, Phase IV (KMG-IV): sequencing the most valuable type-strain genomes for metagenomic binning, comparative biology and taxonomic classification.</title>
        <authorList>
            <person name="Goeker M."/>
        </authorList>
    </citation>
    <scope>NUCLEOTIDE SEQUENCE [LARGE SCALE GENOMIC DNA]</scope>
    <source>
        <strain evidence="1 2">DSM 101535</strain>
    </source>
</reference>
<evidence type="ECO:0000313" key="1">
    <source>
        <dbReference type="EMBL" id="MBB5725053.1"/>
    </source>
</evidence>
<dbReference type="RefSeq" id="WP_184033787.1">
    <property type="nucleotide sequence ID" value="NZ_BAABAR010000007.1"/>
</dbReference>